<evidence type="ECO:0000313" key="3">
    <source>
        <dbReference type="RefSeq" id="XP_022343671.1"/>
    </source>
</evidence>
<dbReference type="Proteomes" id="UP000694844">
    <property type="component" value="Chromosome 5"/>
</dbReference>
<proteinExistence type="predicted"/>
<gene>
    <name evidence="3" type="primary">LOC111136836</name>
</gene>
<organism evidence="2 3">
    <name type="scientific">Crassostrea virginica</name>
    <name type="common">Eastern oyster</name>
    <dbReference type="NCBI Taxonomy" id="6565"/>
    <lineage>
        <taxon>Eukaryota</taxon>
        <taxon>Metazoa</taxon>
        <taxon>Spiralia</taxon>
        <taxon>Lophotrochozoa</taxon>
        <taxon>Mollusca</taxon>
        <taxon>Bivalvia</taxon>
        <taxon>Autobranchia</taxon>
        <taxon>Pteriomorphia</taxon>
        <taxon>Ostreida</taxon>
        <taxon>Ostreoidea</taxon>
        <taxon>Ostreidae</taxon>
        <taxon>Crassostrea</taxon>
    </lineage>
</organism>
<feature type="signal peptide" evidence="1">
    <location>
        <begin position="1"/>
        <end position="21"/>
    </location>
</feature>
<feature type="chain" id="PRO_5034852620" evidence="1">
    <location>
        <begin position="22"/>
        <end position="86"/>
    </location>
</feature>
<dbReference type="AlphaFoldDB" id="A0A8B8EUN0"/>
<accession>A0A8B8EUN0</accession>
<evidence type="ECO:0000313" key="2">
    <source>
        <dbReference type="Proteomes" id="UP000694844"/>
    </source>
</evidence>
<protein>
    <submittedName>
        <fullName evidence="3">Uncharacterized protein LOC111136836 isoform X3</fullName>
    </submittedName>
</protein>
<sequence length="86" mass="9791">METKVVCLALAFLVLAMEINAVPVGPSDLVEDTWMPNLVKRVSNKRILLLMQCWKEIRDYRQLSNQCKELVSVLRPSSGSNIINME</sequence>
<reference evidence="3" key="1">
    <citation type="submission" date="2025-08" db="UniProtKB">
        <authorList>
            <consortium name="RefSeq"/>
        </authorList>
    </citation>
    <scope>IDENTIFICATION</scope>
    <source>
        <tissue evidence="3">Whole sample</tissue>
    </source>
</reference>
<evidence type="ECO:0000256" key="1">
    <source>
        <dbReference type="SAM" id="SignalP"/>
    </source>
</evidence>
<dbReference type="RefSeq" id="XP_022343671.1">
    <property type="nucleotide sequence ID" value="XM_022487963.1"/>
</dbReference>
<keyword evidence="1" id="KW-0732">Signal</keyword>
<keyword evidence="2" id="KW-1185">Reference proteome</keyword>
<name>A0A8B8EUN0_CRAVI</name>
<dbReference type="GeneID" id="111136836"/>